<reference evidence="2 3" key="1">
    <citation type="submission" date="2023-02" db="EMBL/GenBank/DDBJ databases">
        <title>LHISI_Scaffold_Assembly.</title>
        <authorList>
            <person name="Stuart O.P."/>
            <person name="Cleave R."/>
            <person name="Magrath M.J.L."/>
            <person name="Mikheyev A.S."/>
        </authorList>
    </citation>
    <scope>NUCLEOTIDE SEQUENCE [LARGE SCALE GENOMIC DNA]</scope>
    <source>
        <strain evidence="2">Daus_M_001</strain>
        <tissue evidence="2">Leg muscle</tissue>
    </source>
</reference>
<keyword evidence="3" id="KW-1185">Reference proteome</keyword>
<gene>
    <name evidence="2" type="ORF">PR048_028081</name>
</gene>
<protein>
    <submittedName>
        <fullName evidence="2">Uncharacterized protein</fullName>
    </submittedName>
</protein>
<evidence type="ECO:0000256" key="1">
    <source>
        <dbReference type="SAM" id="MobiDB-lite"/>
    </source>
</evidence>
<proteinExistence type="predicted"/>
<sequence>MLKEIACVESMLFNIGVKNLVERRWCFGLTTRTATPTAVTSGRVLKLHLLSSARDPPWLKTEGSSPPPPKPSLWWDFQGLSRVIRRPRRVDSMQNPAVEWFATLCMFQQLGLPPTSSALIVGPPPADVRSLNQLSHPGSRRTRPSATGAGARVEWLADTSWVMNVKCQKQSDLIFISFRALVLTKNVILVGEDWEHSPFALRMARKEKKRYRESTLAVVVWDRLPYRGMHCRQSVRNTRFWLDSKANYWWTFRSSCMCVFRTRAINKNPRLPPAPMSQHLNVQRDIRDGYEQQIIIGHPARLPPRRSAFNPQPGHSEFSHVGIVPDDAVGRRVLSGIYRFPHPLIQALLHTHLNNPHRLSRIMDSARGFDEFVEDARMFWRDLLVPRPSATRHGVGEDFRWRPKTLYIMPQPSGRQSLTEAVWPNVRERSEVWTKTGDCGTTTGEVFVAFLGSPRQMRWPESNWQPAAYVPRHASKPVTGLRPSRTTVENLSVDSHVLSGSDLGVRTVIHAPRFSSPKEFPALDVIRELWPSVNRIQPDEVSRLTLGATKEQLRKHHFICLSPSKIYGSDSTGHTNVRSSHTWQFSSDVAARDNTQPQEYHRCCSSALQAAAPRQDDLVSSADRSSGALNAPRRS</sequence>
<organism evidence="2 3">
    <name type="scientific">Dryococelus australis</name>
    <dbReference type="NCBI Taxonomy" id="614101"/>
    <lineage>
        <taxon>Eukaryota</taxon>
        <taxon>Metazoa</taxon>
        <taxon>Ecdysozoa</taxon>
        <taxon>Arthropoda</taxon>
        <taxon>Hexapoda</taxon>
        <taxon>Insecta</taxon>
        <taxon>Pterygota</taxon>
        <taxon>Neoptera</taxon>
        <taxon>Polyneoptera</taxon>
        <taxon>Phasmatodea</taxon>
        <taxon>Verophasmatodea</taxon>
        <taxon>Anareolatae</taxon>
        <taxon>Phasmatidae</taxon>
        <taxon>Eurycanthinae</taxon>
        <taxon>Dryococelus</taxon>
    </lineage>
</organism>
<dbReference type="EMBL" id="JARBHB010000012">
    <property type="protein sequence ID" value="KAJ8871744.1"/>
    <property type="molecule type" value="Genomic_DNA"/>
</dbReference>
<accession>A0ABQ9GIB4</accession>
<name>A0ABQ9GIB4_9NEOP</name>
<comment type="caution">
    <text evidence="2">The sequence shown here is derived from an EMBL/GenBank/DDBJ whole genome shotgun (WGS) entry which is preliminary data.</text>
</comment>
<feature type="region of interest" description="Disordered" evidence="1">
    <location>
        <begin position="612"/>
        <end position="635"/>
    </location>
</feature>
<dbReference type="Proteomes" id="UP001159363">
    <property type="component" value="Chromosome 11"/>
</dbReference>
<evidence type="ECO:0000313" key="3">
    <source>
        <dbReference type="Proteomes" id="UP001159363"/>
    </source>
</evidence>
<evidence type="ECO:0000313" key="2">
    <source>
        <dbReference type="EMBL" id="KAJ8871744.1"/>
    </source>
</evidence>